<gene>
    <name evidence="1" type="ORF">JW744_03760</name>
</gene>
<dbReference type="Proteomes" id="UP000809243">
    <property type="component" value="Unassembled WGS sequence"/>
</dbReference>
<name>A0A938YY93_9ARCH</name>
<accession>A0A938YY93</accession>
<evidence type="ECO:0000313" key="1">
    <source>
        <dbReference type="EMBL" id="MBN2067558.1"/>
    </source>
</evidence>
<sequence length="89" mass="10471">MATETIQVLHYPTLKTVLMVENILKEAKEPLSRYEIMKRSDNKVMRQTLNTILAYLEKRGMVLDSEKGVIWTYTPPSKMKKWLRESVEV</sequence>
<protein>
    <submittedName>
        <fullName evidence="1">Uncharacterized protein</fullName>
    </submittedName>
</protein>
<dbReference type="EMBL" id="JAFGDB010000062">
    <property type="protein sequence ID" value="MBN2067558.1"/>
    <property type="molecule type" value="Genomic_DNA"/>
</dbReference>
<reference evidence="1" key="1">
    <citation type="submission" date="2021-01" db="EMBL/GenBank/DDBJ databases">
        <title>Active Sulfur Cycling in an Early Earth Analoge.</title>
        <authorList>
            <person name="Hahn C.R."/>
            <person name="Youssef N.H."/>
            <person name="Elshahed M."/>
        </authorList>
    </citation>
    <scope>NUCLEOTIDE SEQUENCE</scope>
    <source>
        <strain evidence="1">Zod_Metabat.1151</strain>
    </source>
</reference>
<evidence type="ECO:0000313" key="2">
    <source>
        <dbReference type="Proteomes" id="UP000809243"/>
    </source>
</evidence>
<organism evidence="1 2">
    <name type="scientific">Candidatus Iainarchaeum sp</name>
    <dbReference type="NCBI Taxonomy" id="3101447"/>
    <lineage>
        <taxon>Archaea</taxon>
        <taxon>Candidatus Iainarchaeota</taxon>
        <taxon>Candidatus Iainarchaeia</taxon>
        <taxon>Candidatus Iainarchaeales</taxon>
        <taxon>Candidatus Iainarchaeaceae</taxon>
        <taxon>Candidatus Iainarchaeum</taxon>
    </lineage>
</organism>
<proteinExistence type="predicted"/>
<comment type="caution">
    <text evidence="1">The sequence shown here is derived from an EMBL/GenBank/DDBJ whole genome shotgun (WGS) entry which is preliminary data.</text>
</comment>
<dbReference type="AlphaFoldDB" id="A0A938YY93"/>